<dbReference type="InterPro" id="IPR011048">
    <property type="entry name" value="Haem_d1_sf"/>
</dbReference>
<reference evidence="2 3" key="1">
    <citation type="journal article" date="2014" name="PLoS ONE">
        <title>Genome Sequence of Candidatus Nitrososphaera evergladensis from Group I.1b Enriched from Everglades Soil Reveals Novel Genomic Features of the Ammonia-Oxidizing Archaea.</title>
        <authorList>
            <person name="Zhalnina K.V."/>
            <person name="Dias R."/>
            <person name="Leonard M.T."/>
            <person name="Dorr de Quadros P."/>
            <person name="Camargo F.A."/>
            <person name="Drew J.C."/>
            <person name="Farmerie W.G."/>
            <person name="Daroub S.H."/>
            <person name="Triplett E.W."/>
        </authorList>
    </citation>
    <scope>NUCLEOTIDE SEQUENCE [LARGE SCALE GENOMIC DNA]</scope>
    <source>
        <strain evidence="2 3">SR1</strain>
    </source>
</reference>
<keyword evidence="1" id="KW-0812">Transmembrane</keyword>
<name>A0A075MMU5_9ARCH</name>
<keyword evidence="1" id="KW-0472">Membrane</keyword>
<dbReference type="EMBL" id="CP007174">
    <property type="protein sequence ID" value="AIF82756.1"/>
    <property type="molecule type" value="Genomic_DNA"/>
</dbReference>
<feature type="transmembrane region" description="Helical" evidence="1">
    <location>
        <begin position="426"/>
        <end position="447"/>
    </location>
</feature>
<evidence type="ECO:0000313" key="2">
    <source>
        <dbReference type="EMBL" id="AIF82756.1"/>
    </source>
</evidence>
<dbReference type="PANTHER" id="PTHR47197">
    <property type="entry name" value="PROTEIN NIRF"/>
    <property type="match status" value="1"/>
</dbReference>
<evidence type="ECO:0000313" key="3">
    <source>
        <dbReference type="Proteomes" id="UP000028194"/>
    </source>
</evidence>
<dbReference type="HOGENOM" id="CLU_009318_2_0_2"/>
<keyword evidence="3" id="KW-1185">Reference proteome</keyword>
<dbReference type="eggNOG" id="arCOG02562">
    <property type="taxonomic scope" value="Archaea"/>
</dbReference>
<protein>
    <submittedName>
        <fullName evidence="2">YVTN family beta-propeller repeat protein</fullName>
    </submittedName>
</protein>
<proteinExistence type="predicted"/>
<dbReference type="STRING" id="1459636.NTE_00676"/>
<sequence>MLQNKMRCAFCILLLKGGSNSSGQQTLTSRPLHSCLDRTKTLFLLSATILMTSVIAVAPLHLQQQLAFASSSDAAATDSDNNSTFVGSNSQIIAATTSVRPESIAVNPNTGIVYVANWIDYLANTTGAFGASGSISVINGSSTELMSYIALDGAPLKMAVNPNTGMVYVTESRNNLVAVIDGTANKVIDTIRVGNRPAGVAVNPNTNMVYVANWNYPDGFVSVINGSTNSIVANVTLGTGASYGIAVNPNTNKVYVDSFAYSRNGSNIVSVIDGSTNKVVANVTVGALNYVVRTGVSTFPDAFRYGVDIAVNPKTNMIYTDNNYVSVIDGAVNKVVANVTLDSLPLRAISVNPETNLVYVPNSEGNIQVIDGSTNEVMGMMKLGGVISDVVFNPNTDKLFVASETSVNKASVIITDDSNIQRVPEFPAYFLTIISLAIPLAISVGYARYRKLC</sequence>
<dbReference type="PANTHER" id="PTHR47197:SF3">
    <property type="entry name" value="DIHYDRO-HEME D1 DEHYDROGENASE"/>
    <property type="match status" value="1"/>
</dbReference>
<keyword evidence="1" id="KW-1133">Transmembrane helix</keyword>
<dbReference type="InterPro" id="IPR015943">
    <property type="entry name" value="WD40/YVTN_repeat-like_dom_sf"/>
</dbReference>
<dbReference type="InterPro" id="IPR051200">
    <property type="entry name" value="Host-pathogen_enzymatic-act"/>
</dbReference>
<dbReference type="KEGG" id="nev:NTE_00676"/>
<dbReference type="AlphaFoldDB" id="A0A075MMU5"/>
<dbReference type="InterPro" id="IPR011964">
    <property type="entry name" value="YVTN_b-propeller_repeat"/>
</dbReference>
<dbReference type="NCBIfam" id="TIGR02276">
    <property type="entry name" value="beta_rpt_yvtn"/>
    <property type="match status" value="1"/>
</dbReference>
<organism evidence="2 3">
    <name type="scientific">Candidatus Nitrososphaera evergladensis SR1</name>
    <dbReference type="NCBI Taxonomy" id="1459636"/>
    <lineage>
        <taxon>Archaea</taxon>
        <taxon>Nitrososphaerota</taxon>
        <taxon>Nitrososphaeria</taxon>
        <taxon>Nitrososphaerales</taxon>
        <taxon>Nitrososphaeraceae</taxon>
        <taxon>Nitrososphaera</taxon>
    </lineage>
</organism>
<dbReference type="Gene3D" id="2.130.10.10">
    <property type="entry name" value="YVTN repeat-like/Quinoprotein amine dehydrogenase"/>
    <property type="match status" value="2"/>
</dbReference>
<accession>A0A075MMU5</accession>
<gene>
    <name evidence="2" type="ORF">NTE_00676</name>
</gene>
<evidence type="ECO:0000256" key="1">
    <source>
        <dbReference type="SAM" id="Phobius"/>
    </source>
</evidence>
<dbReference type="SUPFAM" id="SSF51004">
    <property type="entry name" value="C-terminal (heme d1) domain of cytochrome cd1-nitrite reductase"/>
    <property type="match status" value="1"/>
</dbReference>
<dbReference type="Proteomes" id="UP000028194">
    <property type="component" value="Chromosome"/>
</dbReference>